<reference evidence="1 2" key="1">
    <citation type="submission" date="2023-07" db="EMBL/GenBank/DDBJ databases">
        <title>Comparative genomics of wheat-associated soil bacteria to identify genetic determinants of phenazine resistance.</title>
        <authorList>
            <person name="Mouncey N."/>
        </authorList>
    </citation>
    <scope>NUCLEOTIDE SEQUENCE [LARGE SCALE GENOMIC DNA]</scope>
    <source>
        <strain evidence="1 2">W4I11</strain>
    </source>
</reference>
<dbReference type="EMBL" id="JAUSZT010000003">
    <property type="protein sequence ID" value="MDQ0998040.1"/>
    <property type="molecule type" value="Genomic_DNA"/>
</dbReference>
<sequence length="39" mass="4472">MTKRLIWTEKQIRAAAKISKEQKVVIKLGADGTLYAWII</sequence>
<name>A0ABU0SBF2_9HYPH</name>
<gene>
    <name evidence="1" type="ORF">QFZ34_003222</name>
</gene>
<proteinExistence type="predicted"/>
<evidence type="ECO:0008006" key="3">
    <source>
        <dbReference type="Google" id="ProtNLM"/>
    </source>
</evidence>
<organism evidence="1 2">
    <name type="scientific">Phyllobacterium ifriqiyense</name>
    <dbReference type="NCBI Taxonomy" id="314238"/>
    <lineage>
        <taxon>Bacteria</taxon>
        <taxon>Pseudomonadati</taxon>
        <taxon>Pseudomonadota</taxon>
        <taxon>Alphaproteobacteria</taxon>
        <taxon>Hyphomicrobiales</taxon>
        <taxon>Phyllobacteriaceae</taxon>
        <taxon>Phyllobacterium</taxon>
    </lineage>
</organism>
<keyword evidence="2" id="KW-1185">Reference proteome</keyword>
<evidence type="ECO:0000313" key="1">
    <source>
        <dbReference type="EMBL" id="MDQ0998040.1"/>
    </source>
</evidence>
<evidence type="ECO:0000313" key="2">
    <source>
        <dbReference type="Proteomes" id="UP001237780"/>
    </source>
</evidence>
<dbReference type="Proteomes" id="UP001237780">
    <property type="component" value="Unassembled WGS sequence"/>
</dbReference>
<protein>
    <recommendedName>
        <fullName evidence="3">Transposase</fullName>
    </recommendedName>
</protein>
<comment type="caution">
    <text evidence="1">The sequence shown here is derived from an EMBL/GenBank/DDBJ whole genome shotgun (WGS) entry which is preliminary data.</text>
</comment>
<accession>A0ABU0SBF2</accession>